<organism evidence="3 4">
    <name type="scientific">Larinioides sclopetarius</name>
    <dbReference type="NCBI Taxonomy" id="280406"/>
    <lineage>
        <taxon>Eukaryota</taxon>
        <taxon>Metazoa</taxon>
        <taxon>Ecdysozoa</taxon>
        <taxon>Arthropoda</taxon>
        <taxon>Chelicerata</taxon>
        <taxon>Arachnida</taxon>
        <taxon>Araneae</taxon>
        <taxon>Araneomorphae</taxon>
        <taxon>Entelegynae</taxon>
        <taxon>Araneoidea</taxon>
        <taxon>Araneidae</taxon>
        <taxon>Larinioides</taxon>
    </lineage>
</organism>
<feature type="transmembrane region" description="Helical" evidence="2">
    <location>
        <begin position="118"/>
        <end position="140"/>
    </location>
</feature>
<reference evidence="3 4" key="1">
    <citation type="submission" date="2024-04" db="EMBL/GenBank/DDBJ databases">
        <authorList>
            <person name="Rising A."/>
            <person name="Reimegard J."/>
            <person name="Sonavane S."/>
            <person name="Akerstrom W."/>
            <person name="Nylinder S."/>
            <person name="Hedman E."/>
            <person name="Kallberg Y."/>
        </authorList>
    </citation>
    <scope>NUCLEOTIDE SEQUENCE [LARGE SCALE GENOMIC DNA]</scope>
</reference>
<evidence type="ECO:0000256" key="1">
    <source>
        <dbReference type="SAM" id="MobiDB-lite"/>
    </source>
</evidence>
<evidence type="ECO:0000313" key="4">
    <source>
        <dbReference type="Proteomes" id="UP001497382"/>
    </source>
</evidence>
<feature type="compositionally biased region" description="Polar residues" evidence="1">
    <location>
        <begin position="81"/>
        <end position="104"/>
    </location>
</feature>
<keyword evidence="2" id="KW-1133">Transmembrane helix</keyword>
<keyword evidence="4" id="KW-1185">Reference proteome</keyword>
<feature type="compositionally biased region" description="Polar residues" evidence="1">
    <location>
        <begin position="54"/>
        <end position="63"/>
    </location>
</feature>
<feature type="region of interest" description="Disordered" evidence="1">
    <location>
        <begin position="47"/>
        <end position="104"/>
    </location>
</feature>
<evidence type="ECO:0000256" key="2">
    <source>
        <dbReference type="SAM" id="Phobius"/>
    </source>
</evidence>
<comment type="caution">
    <text evidence="3">The sequence shown here is derived from an EMBL/GenBank/DDBJ whole genome shotgun (WGS) entry which is preliminary data.</text>
</comment>
<gene>
    <name evidence="3" type="ORF">LARSCL_LOCUS1683</name>
</gene>
<keyword evidence="2" id="KW-0472">Membrane</keyword>
<proteinExistence type="predicted"/>
<evidence type="ECO:0008006" key="5">
    <source>
        <dbReference type="Google" id="ProtNLM"/>
    </source>
</evidence>
<name>A0AAV1Z0M8_9ARAC</name>
<feature type="transmembrane region" description="Helical" evidence="2">
    <location>
        <begin position="146"/>
        <end position="170"/>
    </location>
</feature>
<dbReference type="EMBL" id="CAXIEN010000010">
    <property type="protein sequence ID" value="CAL1263818.1"/>
    <property type="molecule type" value="Genomic_DNA"/>
</dbReference>
<dbReference type="Proteomes" id="UP001497382">
    <property type="component" value="Unassembled WGS sequence"/>
</dbReference>
<sequence>MDQSNQLLTSSLNVSCCKQSAKENLVDLLEEANQCYELLDDIVEKLESKDSNQRKPTSCSTPDMTRKVTTPTPTTTPIRKISQTSRQHVSESLSKNETSNQRSGDVIQNTNEEITECINFLCVLIFGIMGFGVFIMLLEFVPKSNVTAAVSVVGACLLLVLMFSFMSTLARKRTPLNRR</sequence>
<evidence type="ECO:0000313" key="3">
    <source>
        <dbReference type="EMBL" id="CAL1263818.1"/>
    </source>
</evidence>
<keyword evidence="2" id="KW-0812">Transmembrane</keyword>
<dbReference type="AlphaFoldDB" id="A0AAV1Z0M8"/>
<accession>A0AAV1Z0M8</accession>
<protein>
    <recommendedName>
        <fullName evidence="5">Transmembrane protein</fullName>
    </recommendedName>
</protein>